<dbReference type="AlphaFoldDB" id="A0A4R1BB22"/>
<dbReference type="OrthoDB" id="848680at2"/>
<keyword evidence="2" id="KW-1185">Reference proteome</keyword>
<dbReference type="EMBL" id="SJZI01000042">
    <property type="protein sequence ID" value="TCJ14185.1"/>
    <property type="molecule type" value="Genomic_DNA"/>
</dbReference>
<name>A0A4R1BB22_9BACT</name>
<evidence type="ECO:0000313" key="2">
    <source>
        <dbReference type="Proteomes" id="UP000295334"/>
    </source>
</evidence>
<gene>
    <name evidence="1" type="ORF">EPD60_09260</name>
</gene>
<organism evidence="1 2">
    <name type="scientific">Flaviaesturariibacter flavus</name>
    <dbReference type="NCBI Taxonomy" id="2502780"/>
    <lineage>
        <taxon>Bacteria</taxon>
        <taxon>Pseudomonadati</taxon>
        <taxon>Bacteroidota</taxon>
        <taxon>Chitinophagia</taxon>
        <taxon>Chitinophagales</taxon>
        <taxon>Chitinophagaceae</taxon>
        <taxon>Flaviaestuariibacter</taxon>
    </lineage>
</organism>
<dbReference type="InterPro" id="IPR010866">
    <property type="entry name" value="A-2_8-polyST"/>
</dbReference>
<evidence type="ECO:0000313" key="1">
    <source>
        <dbReference type="EMBL" id="TCJ14185.1"/>
    </source>
</evidence>
<dbReference type="Proteomes" id="UP000295334">
    <property type="component" value="Unassembled WGS sequence"/>
</dbReference>
<dbReference type="RefSeq" id="WP_131449063.1">
    <property type="nucleotide sequence ID" value="NZ_SJZI01000042.1"/>
</dbReference>
<comment type="caution">
    <text evidence="1">The sequence shown here is derived from an EMBL/GenBank/DDBJ whole genome shotgun (WGS) entry which is preliminary data.</text>
</comment>
<reference evidence="1 2" key="1">
    <citation type="submission" date="2019-03" db="EMBL/GenBank/DDBJ databases">
        <authorList>
            <person name="Kim M.K.M."/>
        </authorList>
    </citation>
    <scope>NUCLEOTIDE SEQUENCE [LARGE SCALE GENOMIC DNA]</scope>
    <source>
        <strain evidence="1 2">17J68-12</strain>
    </source>
</reference>
<accession>A0A4R1BB22</accession>
<protein>
    <submittedName>
        <fullName evidence="1">Uncharacterized protein</fullName>
    </submittedName>
</protein>
<dbReference type="Pfam" id="PF07388">
    <property type="entry name" value="A-2_8-polyST"/>
    <property type="match status" value="1"/>
</dbReference>
<proteinExistence type="predicted"/>
<sequence>MKILLIVEPLRKDLYAYLKDTPGVEWELLWHEGAEQMSEVDWESLPIRFGAVHYWKKFSTPADLLRRVKPDRIVLFEIIDLRQIALITYANYKGVSTYFLEHGAAGSRETAIVRWGEITFRKQKLPYLVKRFFGRFGDVVKSKWFYYGARPRFSTRAAARKYRMLPVRMLKEAPNKVLAENMFAERIPKRCIVFNEANYEEFALYTGVKKEQCYFTGVPFFDEYYSVSRSDKGHIVYIDQPFYEENLVGWTQPHHERIAKALIAFAARHKVKLYIKLHPRSSRAAWEAYNFDPDHVEIIQHGDFHQLYMDARLLLGYSSSLINGLLCAQKNMVILGWHPVPHVFGADFSATGLCHLSLDPADLETKYEYWVTNNLAIQNKEAYQDFLMRFNYPFDGKATERVIQALIQP</sequence>
<dbReference type="SUPFAM" id="SSF53756">
    <property type="entry name" value="UDP-Glycosyltransferase/glycogen phosphorylase"/>
    <property type="match status" value="1"/>
</dbReference>